<feature type="compositionally biased region" description="Basic and acidic residues" evidence="1">
    <location>
        <begin position="195"/>
        <end position="205"/>
    </location>
</feature>
<feature type="region of interest" description="Disordered" evidence="1">
    <location>
        <begin position="183"/>
        <end position="249"/>
    </location>
</feature>
<evidence type="ECO:0000256" key="1">
    <source>
        <dbReference type="SAM" id="MobiDB-lite"/>
    </source>
</evidence>
<evidence type="ECO:0000313" key="3">
    <source>
        <dbReference type="Proteomes" id="UP000054248"/>
    </source>
</evidence>
<accession>A0A0C3LFD8</accession>
<feature type="compositionally biased region" description="Basic and acidic residues" evidence="1">
    <location>
        <begin position="215"/>
        <end position="226"/>
    </location>
</feature>
<reference evidence="2 3" key="1">
    <citation type="submission" date="2014-04" db="EMBL/GenBank/DDBJ databases">
        <authorList>
            <consortium name="DOE Joint Genome Institute"/>
            <person name="Kuo A."/>
            <person name="Girlanda M."/>
            <person name="Perotto S."/>
            <person name="Kohler A."/>
            <person name="Nagy L.G."/>
            <person name="Floudas D."/>
            <person name="Copeland A."/>
            <person name="Barry K.W."/>
            <person name="Cichocki N."/>
            <person name="Veneault-Fourrey C."/>
            <person name="LaButti K."/>
            <person name="Lindquist E.A."/>
            <person name="Lipzen A."/>
            <person name="Lundell T."/>
            <person name="Morin E."/>
            <person name="Murat C."/>
            <person name="Sun H."/>
            <person name="Tunlid A."/>
            <person name="Henrissat B."/>
            <person name="Grigoriev I.V."/>
            <person name="Hibbett D.S."/>
            <person name="Martin F."/>
            <person name="Nordberg H.P."/>
            <person name="Cantor M.N."/>
            <person name="Hua S.X."/>
        </authorList>
    </citation>
    <scope>NUCLEOTIDE SEQUENCE [LARGE SCALE GENOMIC DNA]</scope>
    <source>
        <strain evidence="2 3">MUT 4182</strain>
    </source>
</reference>
<feature type="compositionally biased region" description="Polar residues" evidence="1">
    <location>
        <begin position="183"/>
        <end position="193"/>
    </location>
</feature>
<reference evidence="3" key="2">
    <citation type="submission" date="2015-01" db="EMBL/GenBank/DDBJ databases">
        <title>Evolutionary Origins and Diversification of the Mycorrhizal Mutualists.</title>
        <authorList>
            <consortium name="DOE Joint Genome Institute"/>
            <consortium name="Mycorrhizal Genomics Consortium"/>
            <person name="Kohler A."/>
            <person name="Kuo A."/>
            <person name="Nagy L.G."/>
            <person name="Floudas D."/>
            <person name="Copeland A."/>
            <person name="Barry K.W."/>
            <person name="Cichocki N."/>
            <person name="Veneault-Fourrey C."/>
            <person name="LaButti K."/>
            <person name="Lindquist E.A."/>
            <person name="Lipzen A."/>
            <person name="Lundell T."/>
            <person name="Morin E."/>
            <person name="Murat C."/>
            <person name="Riley R."/>
            <person name="Ohm R."/>
            <person name="Sun H."/>
            <person name="Tunlid A."/>
            <person name="Henrissat B."/>
            <person name="Grigoriev I.V."/>
            <person name="Hibbett D.S."/>
            <person name="Martin F."/>
        </authorList>
    </citation>
    <scope>NUCLEOTIDE SEQUENCE [LARGE SCALE GENOMIC DNA]</scope>
    <source>
        <strain evidence="3">MUT 4182</strain>
    </source>
</reference>
<dbReference type="AlphaFoldDB" id="A0A0C3LFD8"/>
<evidence type="ECO:0000313" key="2">
    <source>
        <dbReference type="EMBL" id="KIO20162.1"/>
    </source>
</evidence>
<sequence>MRICAVSFDLDVGGGDGAPYQEEVRWKVTREEREDGKENRSESIFRHASASAQTTFVDRTPFDVAGMHYITRSLFAQKSINPKWLTEIKILWPSRQRGEGVERDPGANAPIAFMSHMHGIGGQSDLDKNTKPETHDAARYEAPLPTPPSEPQPLPLEQLELQKRKEVVAAIAARLVASIANSAAQPSTQTPKSVASDRKSNRRTEISFPPPQPQTREDADARRLGKSDISLAFVPPPAPNFALASGTAA</sequence>
<name>A0A0C3LFD8_9AGAM</name>
<proteinExistence type="predicted"/>
<feature type="region of interest" description="Disordered" evidence="1">
    <location>
        <begin position="117"/>
        <end position="154"/>
    </location>
</feature>
<dbReference type="Proteomes" id="UP000054248">
    <property type="component" value="Unassembled WGS sequence"/>
</dbReference>
<dbReference type="EMBL" id="KN823185">
    <property type="protein sequence ID" value="KIO20162.1"/>
    <property type="molecule type" value="Genomic_DNA"/>
</dbReference>
<dbReference type="HOGENOM" id="CLU_1116443_0_0_1"/>
<feature type="compositionally biased region" description="Basic and acidic residues" evidence="1">
    <location>
        <begin position="125"/>
        <end position="139"/>
    </location>
</feature>
<protein>
    <submittedName>
        <fullName evidence="2">Uncharacterized protein</fullName>
    </submittedName>
</protein>
<gene>
    <name evidence="2" type="ORF">M407DRAFT_11051</name>
</gene>
<organism evidence="2 3">
    <name type="scientific">Tulasnella calospora MUT 4182</name>
    <dbReference type="NCBI Taxonomy" id="1051891"/>
    <lineage>
        <taxon>Eukaryota</taxon>
        <taxon>Fungi</taxon>
        <taxon>Dikarya</taxon>
        <taxon>Basidiomycota</taxon>
        <taxon>Agaricomycotina</taxon>
        <taxon>Agaricomycetes</taxon>
        <taxon>Cantharellales</taxon>
        <taxon>Tulasnellaceae</taxon>
        <taxon>Tulasnella</taxon>
    </lineage>
</organism>
<keyword evidence="3" id="KW-1185">Reference proteome</keyword>
<feature type="compositionally biased region" description="Pro residues" evidence="1">
    <location>
        <begin position="144"/>
        <end position="154"/>
    </location>
</feature>